<dbReference type="InterPro" id="IPR023214">
    <property type="entry name" value="HAD_sf"/>
</dbReference>
<sequence length="230" mass="24618">MSPVPRRFELIVFDWDGTLYDSTALIVQALRAACADVGQPVPSPEAASHVIGLGLHEALRQVAPGLPAAQIPELVAAYRVHYLAEQHGLSLFPGTVDLLDGLRARGHRLAIATGKSRRGLDEVLALPPGQGAPAGRRLGHYFEASRTADETHSKPHPRMLLELIEHCGVRAEHTLMVGDTSHDLQLAANAGTAALAVGYGAHPPEQLRTLSPLAVLPSVQALDQWLRDHA</sequence>
<dbReference type="SFLD" id="SFLDG01135">
    <property type="entry name" value="C1.5.6:_HAD__Beta-PGM__Phospha"/>
    <property type="match status" value="1"/>
</dbReference>
<dbReference type="Proteomes" id="UP000586093">
    <property type="component" value="Unassembled WGS sequence"/>
</dbReference>
<dbReference type="Gene3D" id="3.40.50.1000">
    <property type="entry name" value="HAD superfamily/HAD-like"/>
    <property type="match status" value="1"/>
</dbReference>
<dbReference type="AlphaFoldDB" id="A0A839HM41"/>
<dbReference type="PANTHER" id="PTHR43434">
    <property type="entry name" value="PHOSPHOGLYCOLATE PHOSPHATASE"/>
    <property type="match status" value="1"/>
</dbReference>
<dbReference type="EMBL" id="JACIVI010000003">
    <property type="protein sequence ID" value="MBB1162432.1"/>
    <property type="molecule type" value="Genomic_DNA"/>
</dbReference>
<dbReference type="Gene3D" id="1.10.150.240">
    <property type="entry name" value="Putative phosphatase, domain 2"/>
    <property type="match status" value="1"/>
</dbReference>
<proteinExistence type="predicted"/>
<reference evidence="1 2" key="1">
    <citation type="submission" date="2020-08" db="EMBL/GenBank/DDBJ databases">
        <title>Aquariorum lacteus gen. nov., sp. nov., a new member of the family Comamonadaceae, isolated from freshwater aquarium.</title>
        <authorList>
            <person name="Chun S.-J."/>
        </authorList>
    </citation>
    <scope>NUCLEOTIDE SEQUENCE [LARGE SCALE GENOMIC DNA]</scope>
    <source>
        <strain evidence="1 2">SJAQ100</strain>
    </source>
</reference>
<gene>
    <name evidence="1" type="ORF">H4F90_10605</name>
</gene>
<dbReference type="PANTHER" id="PTHR43434:SF24">
    <property type="entry name" value="HYDROLASE-RELATED"/>
    <property type="match status" value="1"/>
</dbReference>
<dbReference type="InterPro" id="IPR050155">
    <property type="entry name" value="HAD-like_hydrolase_sf"/>
</dbReference>
<dbReference type="GO" id="GO:0008967">
    <property type="term" value="F:phosphoglycolate phosphatase activity"/>
    <property type="evidence" value="ECO:0007669"/>
    <property type="project" value="TreeGrafter"/>
</dbReference>
<dbReference type="InterPro" id="IPR006439">
    <property type="entry name" value="HAD-SF_hydro_IA"/>
</dbReference>
<dbReference type="SFLD" id="SFLDG01129">
    <property type="entry name" value="C1.5:_HAD__Beta-PGM__Phosphata"/>
    <property type="match status" value="1"/>
</dbReference>
<dbReference type="Pfam" id="PF13419">
    <property type="entry name" value="HAD_2"/>
    <property type="match status" value="1"/>
</dbReference>
<dbReference type="SUPFAM" id="SSF56784">
    <property type="entry name" value="HAD-like"/>
    <property type="match status" value="1"/>
</dbReference>
<protein>
    <submittedName>
        <fullName evidence="1">HAD-IA family hydrolase</fullName>
    </submittedName>
</protein>
<evidence type="ECO:0000313" key="1">
    <source>
        <dbReference type="EMBL" id="MBB1162432.1"/>
    </source>
</evidence>
<dbReference type="InterPro" id="IPR041492">
    <property type="entry name" value="HAD_2"/>
</dbReference>
<keyword evidence="2" id="KW-1185">Reference proteome</keyword>
<evidence type="ECO:0000313" key="2">
    <source>
        <dbReference type="Proteomes" id="UP000586093"/>
    </source>
</evidence>
<keyword evidence="1" id="KW-0378">Hydrolase</keyword>
<dbReference type="GO" id="GO:0006281">
    <property type="term" value="P:DNA repair"/>
    <property type="evidence" value="ECO:0007669"/>
    <property type="project" value="TreeGrafter"/>
</dbReference>
<name>A0A839HM41_9BURK</name>
<dbReference type="RefSeq" id="WP_182664319.1">
    <property type="nucleotide sequence ID" value="NZ_JACIVI010000003.1"/>
</dbReference>
<organism evidence="1 2">
    <name type="scientific">Aquariibacter albus</name>
    <dbReference type="NCBI Taxonomy" id="2759899"/>
    <lineage>
        <taxon>Bacteria</taxon>
        <taxon>Pseudomonadati</taxon>
        <taxon>Pseudomonadota</taxon>
        <taxon>Betaproteobacteria</taxon>
        <taxon>Burkholderiales</taxon>
        <taxon>Sphaerotilaceae</taxon>
        <taxon>Aquariibacter</taxon>
    </lineage>
</organism>
<dbReference type="InterPro" id="IPR023198">
    <property type="entry name" value="PGP-like_dom2"/>
</dbReference>
<dbReference type="NCBIfam" id="TIGR01549">
    <property type="entry name" value="HAD-SF-IA-v1"/>
    <property type="match status" value="1"/>
</dbReference>
<dbReference type="InterPro" id="IPR036412">
    <property type="entry name" value="HAD-like_sf"/>
</dbReference>
<dbReference type="GO" id="GO:0005829">
    <property type="term" value="C:cytosol"/>
    <property type="evidence" value="ECO:0007669"/>
    <property type="project" value="TreeGrafter"/>
</dbReference>
<accession>A0A839HM41</accession>
<dbReference type="SFLD" id="SFLDS00003">
    <property type="entry name" value="Haloacid_Dehalogenase"/>
    <property type="match status" value="1"/>
</dbReference>
<comment type="caution">
    <text evidence="1">The sequence shown here is derived from an EMBL/GenBank/DDBJ whole genome shotgun (WGS) entry which is preliminary data.</text>
</comment>